<dbReference type="EMBL" id="SRLO01000685">
    <property type="protein sequence ID" value="TNN48688.1"/>
    <property type="molecule type" value="Genomic_DNA"/>
</dbReference>
<dbReference type="Proteomes" id="UP000314294">
    <property type="component" value="Unassembled WGS sequence"/>
</dbReference>
<accession>A0A4Z2G560</accession>
<keyword evidence="2" id="KW-1185">Reference proteome</keyword>
<comment type="caution">
    <text evidence="1">The sequence shown here is derived from an EMBL/GenBank/DDBJ whole genome shotgun (WGS) entry which is preliminary data.</text>
</comment>
<gene>
    <name evidence="1" type="ORF">EYF80_041106</name>
</gene>
<evidence type="ECO:0000313" key="1">
    <source>
        <dbReference type="EMBL" id="TNN48688.1"/>
    </source>
</evidence>
<organism evidence="1 2">
    <name type="scientific">Liparis tanakae</name>
    <name type="common">Tanaka's snailfish</name>
    <dbReference type="NCBI Taxonomy" id="230148"/>
    <lineage>
        <taxon>Eukaryota</taxon>
        <taxon>Metazoa</taxon>
        <taxon>Chordata</taxon>
        <taxon>Craniata</taxon>
        <taxon>Vertebrata</taxon>
        <taxon>Euteleostomi</taxon>
        <taxon>Actinopterygii</taxon>
        <taxon>Neopterygii</taxon>
        <taxon>Teleostei</taxon>
        <taxon>Neoteleostei</taxon>
        <taxon>Acanthomorphata</taxon>
        <taxon>Eupercaria</taxon>
        <taxon>Perciformes</taxon>
        <taxon>Cottioidei</taxon>
        <taxon>Cottales</taxon>
        <taxon>Liparidae</taxon>
        <taxon>Liparis</taxon>
    </lineage>
</organism>
<protein>
    <submittedName>
        <fullName evidence="1">Uncharacterized protein</fullName>
    </submittedName>
</protein>
<reference evidence="1 2" key="1">
    <citation type="submission" date="2019-03" db="EMBL/GenBank/DDBJ databases">
        <title>First draft genome of Liparis tanakae, snailfish: a comprehensive survey of snailfish specific genes.</title>
        <authorList>
            <person name="Kim W."/>
            <person name="Song I."/>
            <person name="Jeong J.-H."/>
            <person name="Kim D."/>
            <person name="Kim S."/>
            <person name="Ryu S."/>
            <person name="Song J.Y."/>
            <person name="Lee S.K."/>
        </authorList>
    </citation>
    <scope>NUCLEOTIDE SEQUENCE [LARGE SCALE GENOMIC DNA]</scope>
    <source>
        <tissue evidence="1">Muscle</tissue>
    </source>
</reference>
<sequence>MSTANTADELFIRSLVVVWSRVSWWSGSESRGGLVQSLVVVWFRVSWWSGSESRGGPVQCLVEQNEERAALLDFGDEFFL</sequence>
<dbReference type="AlphaFoldDB" id="A0A4Z2G560"/>
<evidence type="ECO:0000313" key="2">
    <source>
        <dbReference type="Proteomes" id="UP000314294"/>
    </source>
</evidence>
<proteinExistence type="predicted"/>
<name>A0A4Z2G560_9TELE</name>